<evidence type="ECO:0000313" key="2">
    <source>
        <dbReference type="Proteomes" id="UP001139981"/>
    </source>
</evidence>
<name>A0ACC1LX41_9FUNG</name>
<keyword evidence="2" id="KW-1185">Reference proteome</keyword>
<dbReference type="EMBL" id="JANBVB010002342">
    <property type="protein sequence ID" value="KAJ2886297.1"/>
    <property type="molecule type" value="Genomic_DNA"/>
</dbReference>
<proteinExistence type="predicted"/>
<feature type="non-terminal residue" evidence="1">
    <location>
        <position position="1"/>
    </location>
</feature>
<reference evidence="1" key="1">
    <citation type="submission" date="2022-07" db="EMBL/GenBank/DDBJ databases">
        <title>Phylogenomic reconstructions and comparative analyses of Kickxellomycotina fungi.</title>
        <authorList>
            <person name="Reynolds N.K."/>
            <person name="Stajich J.E."/>
            <person name="Barry K."/>
            <person name="Grigoriev I.V."/>
            <person name="Crous P."/>
            <person name="Smith M.E."/>
        </authorList>
    </citation>
    <scope>NUCLEOTIDE SEQUENCE</scope>
    <source>
        <strain evidence="1">CBS 190363</strain>
    </source>
</reference>
<organism evidence="1 2">
    <name type="scientific">Coemansia aciculifera</name>
    <dbReference type="NCBI Taxonomy" id="417176"/>
    <lineage>
        <taxon>Eukaryota</taxon>
        <taxon>Fungi</taxon>
        <taxon>Fungi incertae sedis</taxon>
        <taxon>Zoopagomycota</taxon>
        <taxon>Kickxellomycotina</taxon>
        <taxon>Kickxellomycetes</taxon>
        <taxon>Kickxellales</taxon>
        <taxon>Kickxellaceae</taxon>
        <taxon>Coemansia</taxon>
    </lineage>
</organism>
<sequence>TKAAAPPQPPFQGPAPVQAQHSHTTPVFYHVHQASGPPPPSRYYADRFYAESHNSNSSAGNGSASMACLSPPPSSTGEHWSSRPHMTLLERPIKGKRKRANAQQLEVLNKVFASTSFPSTEVRNRLARELGMTPRTVQIWFQNRRQASRQRDGHHSRNTKSLAVPDSYLEDAFSHSRPH</sequence>
<accession>A0ACC1LX41</accession>
<feature type="non-terminal residue" evidence="1">
    <location>
        <position position="179"/>
    </location>
</feature>
<gene>
    <name evidence="1" type="ORF">IWW38_005244</name>
</gene>
<protein>
    <submittedName>
        <fullName evidence="1">Uncharacterized protein</fullName>
    </submittedName>
</protein>
<evidence type="ECO:0000313" key="1">
    <source>
        <dbReference type="EMBL" id="KAJ2886297.1"/>
    </source>
</evidence>
<dbReference type="Proteomes" id="UP001139981">
    <property type="component" value="Unassembled WGS sequence"/>
</dbReference>
<comment type="caution">
    <text evidence="1">The sequence shown here is derived from an EMBL/GenBank/DDBJ whole genome shotgun (WGS) entry which is preliminary data.</text>
</comment>